<evidence type="ECO:0000313" key="2">
    <source>
        <dbReference type="Proteomes" id="UP001148786"/>
    </source>
</evidence>
<dbReference type="Proteomes" id="UP001148786">
    <property type="component" value="Unassembled WGS sequence"/>
</dbReference>
<gene>
    <name evidence="1" type="ORF">NLJ89_g9103</name>
</gene>
<proteinExistence type="predicted"/>
<comment type="caution">
    <text evidence="1">The sequence shown here is derived from an EMBL/GenBank/DDBJ whole genome shotgun (WGS) entry which is preliminary data.</text>
</comment>
<dbReference type="AlphaFoldDB" id="A0A9W8JTP6"/>
<dbReference type="EMBL" id="JANKHO010001351">
    <property type="protein sequence ID" value="KAJ3501959.1"/>
    <property type="molecule type" value="Genomic_DNA"/>
</dbReference>
<sequence>MSSKIPPAVLPYDLERVILELTAKTYPEQAPKLSRVCQYVQEWMEAIIYETVVLDYPLLRTGLFMRTLRQRPATFFEKNVKHLHLTSFVDLTDAREIATVCTGAKTLVIWGDASRDVDVLMKNNFPPHLERLSLKMTLVRAFPPAAGMFSSLSHLEIVNSMTIDCDALCSELPALTHLAIGEIYWWIHRSMVPSFERLLADCRKLEVFVFISSDDMALQGLRKAGITQDARVVIVPSHHWPLPPREYWKSVQRGGPDFWDVADEFVVERKKQLSSSEQ</sequence>
<evidence type="ECO:0008006" key="3">
    <source>
        <dbReference type="Google" id="ProtNLM"/>
    </source>
</evidence>
<dbReference type="OrthoDB" id="2913000at2759"/>
<name>A0A9W8JTP6_9AGAR</name>
<keyword evidence="2" id="KW-1185">Reference proteome</keyword>
<dbReference type="Gene3D" id="3.80.10.10">
    <property type="entry name" value="Ribonuclease Inhibitor"/>
    <property type="match status" value="1"/>
</dbReference>
<dbReference type="SUPFAM" id="SSF52047">
    <property type="entry name" value="RNI-like"/>
    <property type="match status" value="1"/>
</dbReference>
<reference evidence="1" key="1">
    <citation type="submission" date="2022-07" db="EMBL/GenBank/DDBJ databases">
        <title>Genome Sequence of Agrocybe chaxingu.</title>
        <authorList>
            <person name="Buettner E."/>
        </authorList>
    </citation>
    <scope>NUCLEOTIDE SEQUENCE</scope>
    <source>
        <strain evidence="1">MP-N11</strain>
    </source>
</reference>
<evidence type="ECO:0000313" key="1">
    <source>
        <dbReference type="EMBL" id="KAJ3501959.1"/>
    </source>
</evidence>
<protein>
    <recommendedName>
        <fullName evidence="3">F-box domain-containing protein</fullName>
    </recommendedName>
</protein>
<dbReference type="InterPro" id="IPR032675">
    <property type="entry name" value="LRR_dom_sf"/>
</dbReference>
<organism evidence="1 2">
    <name type="scientific">Agrocybe chaxingu</name>
    <dbReference type="NCBI Taxonomy" id="84603"/>
    <lineage>
        <taxon>Eukaryota</taxon>
        <taxon>Fungi</taxon>
        <taxon>Dikarya</taxon>
        <taxon>Basidiomycota</taxon>
        <taxon>Agaricomycotina</taxon>
        <taxon>Agaricomycetes</taxon>
        <taxon>Agaricomycetidae</taxon>
        <taxon>Agaricales</taxon>
        <taxon>Agaricineae</taxon>
        <taxon>Strophariaceae</taxon>
        <taxon>Agrocybe</taxon>
    </lineage>
</organism>
<accession>A0A9W8JTP6</accession>